<dbReference type="PANTHER" id="PTHR31001">
    <property type="entry name" value="UNCHARACTERIZED TRANSCRIPTIONAL REGULATORY PROTEIN"/>
    <property type="match status" value="1"/>
</dbReference>
<dbReference type="InterPro" id="IPR001138">
    <property type="entry name" value="Zn2Cys6_DnaBD"/>
</dbReference>
<evidence type="ECO:0000313" key="6">
    <source>
        <dbReference type="Proteomes" id="UP001219525"/>
    </source>
</evidence>
<dbReference type="CDD" id="cd00067">
    <property type="entry name" value="GAL4"/>
    <property type="match status" value="1"/>
</dbReference>
<evidence type="ECO:0000256" key="3">
    <source>
        <dbReference type="ARBA" id="ARBA00023242"/>
    </source>
</evidence>
<evidence type="ECO:0000313" key="5">
    <source>
        <dbReference type="EMBL" id="KAJ7189669.1"/>
    </source>
</evidence>
<keyword evidence="2" id="KW-0479">Metal-binding</keyword>
<dbReference type="GO" id="GO:0006351">
    <property type="term" value="P:DNA-templated transcription"/>
    <property type="evidence" value="ECO:0007669"/>
    <property type="project" value="InterPro"/>
</dbReference>
<dbReference type="SMART" id="SM00906">
    <property type="entry name" value="Fungal_trans"/>
    <property type="match status" value="1"/>
</dbReference>
<dbReference type="GO" id="GO:0008270">
    <property type="term" value="F:zinc ion binding"/>
    <property type="evidence" value="ECO:0007669"/>
    <property type="project" value="InterPro"/>
</dbReference>
<dbReference type="Proteomes" id="UP001219525">
    <property type="component" value="Unassembled WGS sequence"/>
</dbReference>
<evidence type="ECO:0000256" key="1">
    <source>
        <dbReference type="ARBA" id="ARBA00004123"/>
    </source>
</evidence>
<dbReference type="InterPro" id="IPR050613">
    <property type="entry name" value="Sec_Metabolite_Reg"/>
</dbReference>
<dbReference type="InterPro" id="IPR036864">
    <property type="entry name" value="Zn2-C6_fun-type_DNA-bd_sf"/>
</dbReference>
<feature type="domain" description="Zn(2)-C6 fungal-type" evidence="4">
    <location>
        <begin position="25"/>
        <end position="54"/>
    </location>
</feature>
<comment type="caution">
    <text evidence="5">The sequence shown here is derived from an EMBL/GenBank/DDBJ whole genome shotgun (WGS) entry which is preliminary data.</text>
</comment>
<comment type="subcellular location">
    <subcellularLocation>
        <location evidence="1">Nucleus</location>
    </subcellularLocation>
</comment>
<keyword evidence="3" id="KW-0539">Nucleus</keyword>
<dbReference type="PANTHER" id="PTHR31001:SF56">
    <property type="entry name" value="ZN(2)-C6 FUNGAL-TYPE DOMAIN-CONTAINING PROTEIN"/>
    <property type="match status" value="1"/>
</dbReference>
<dbReference type="GO" id="GO:0003677">
    <property type="term" value="F:DNA binding"/>
    <property type="evidence" value="ECO:0007669"/>
    <property type="project" value="InterPro"/>
</dbReference>
<dbReference type="Gene3D" id="4.10.240.10">
    <property type="entry name" value="Zn(2)-C6 fungal-type DNA-binding domain"/>
    <property type="match status" value="1"/>
</dbReference>
<name>A0AAD6Y382_9AGAR</name>
<keyword evidence="6" id="KW-1185">Reference proteome</keyword>
<dbReference type="EMBL" id="JARJCW010000170">
    <property type="protein sequence ID" value="KAJ7189669.1"/>
    <property type="molecule type" value="Genomic_DNA"/>
</dbReference>
<dbReference type="GO" id="GO:0005634">
    <property type="term" value="C:nucleus"/>
    <property type="evidence" value="ECO:0007669"/>
    <property type="project" value="UniProtKB-SubCell"/>
</dbReference>
<dbReference type="Pfam" id="PF00172">
    <property type="entry name" value="Zn_clus"/>
    <property type="match status" value="1"/>
</dbReference>
<reference evidence="5" key="1">
    <citation type="submission" date="2023-03" db="EMBL/GenBank/DDBJ databases">
        <title>Massive genome expansion in bonnet fungi (Mycena s.s.) driven by repeated elements and novel gene families across ecological guilds.</title>
        <authorList>
            <consortium name="Lawrence Berkeley National Laboratory"/>
            <person name="Harder C.B."/>
            <person name="Miyauchi S."/>
            <person name="Viragh M."/>
            <person name="Kuo A."/>
            <person name="Thoen E."/>
            <person name="Andreopoulos B."/>
            <person name="Lu D."/>
            <person name="Skrede I."/>
            <person name="Drula E."/>
            <person name="Henrissat B."/>
            <person name="Morin E."/>
            <person name="Kohler A."/>
            <person name="Barry K."/>
            <person name="LaButti K."/>
            <person name="Morin E."/>
            <person name="Salamov A."/>
            <person name="Lipzen A."/>
            <person name="Mereny Z."/>
            <person name="Hegedus B."/>
            <person name="Baldrian P."/>
            <person name="Stursova M."/>
            <person name="Weitz H."/>
            <person name="Taylor A."/>
            <person name="Grigoriev I.V."/>
            <person name="Nagy L.G."/>
            <person name="Martin F."/>
            <person name="Kauserud H."/>
        </authorList>
    </citation>
    <scope>NUCLEOTIDE SEQUENCE</scope>
    <source>
        <strain evidence="5">9144</strain>
    </source>
</reference>
<dbReference type="AlphaFoldDB" id="A0AAD6Y382"/>
<protein>
    <submittedName>
        <fullName evidence="5">Fungal-specific transcription factor domain-containing protein</fullName>
    </submittedName>
</protein>
<gene>
    <name evidence="5" type="ORF">GGX14DRAFT_701982</name>
</gene>
<organism evidence="5 6">
    <name type="scientific">Mycena pura</name>
    <dbReference type="NCBI Taxonomy" id="153505"/>
    <lineage>
        <taxon>Eukaryota</taxon>
        <taxon>Fungi</taxon>
        <taxon>Dikarya</taxon>
        <taxon>Basidiomycota</taxon>
        <taxon>Agaricomycotina</taxon>
        <taxon>Agaricomycetes</taxon>
        <taxon>Agaricomycetidae</taxon>
        <taxon>Agaricales</taxon>
        <taxon>Marasmiineae</taxon>
        <taxon>Mycenaceae</taxon>
        <taxon>Mycena</taxon>
    </lineage>
</organism>
<proteinExistence type="predicted"/>
<evidence type="ECO:0000259" key="4">
    <source>
        <dbReference type="PROSITE" id="PS50048"/>
    </source>
</evidence>
<sequence>MSSHSFQTFSHRDVLDMKRNCGIMACAECQRRKLKCDKNFPCSSCVRRGRADICPTGDVGPLGRGRRVIRSESLELSTLVHHMGDRIRQLEDAIEEAHATISDSAHPLLRDHLLKIKDTAELPREPLSTRLADAFGALAISAPGTSRYFGPNAGASALLSAQGSAGGDRAEYASLFADYVDSFPFESAEWDTALCVEFLLLQLPDEPRAWALYDTYLADASWYGTPIMADDLHALLTAAFTPSLALTLTPHVLAVLFLALALAALADLSLPPYSVQADALFDAGRAALALQPLFESMDLRTIQALLLAGLYHATGGPRYSVESAWTMTSMAVGLAQRLRLHRESAYAGLEEHVAEQRRALFWELYSLETYQVLSFSRPLTILLAEITCKFPADVEHSIDSSGRVIPGFFHTKWRFTKEVTAPMAQLYAKAAAPTYGEVLDLDRRLRQFVESAPFAHYSAKHTTFRAYVRAHLIPRFCGNLMVYMHRSSFVQALKDRPNDPLAGPYAASFLAAYRGALLIVKSDLKSFSLYPEQFHRWWPIWKSLTNAAFIFGSIVSKSPGSEIAPAALTELHAAVALVERGATHSFLAAGSLPILQRLRNTATVIFSVLRPLDAPSRPVPLDLRELADDQDFETLGGSRALLDHASVPRPALLLDEHAPLPHECDAAQTETHLQDPGPTDMLDALLRSVAEPFSSAMGEDGLQAYLAAQMRPMPDYEDSAEMDWAALVLGLQ</sequence>
<dbReference type="Pfam" id="PF04082">
    <property type="entry name" value="Fungal_trans"/>
    <property type="match status" value="1"/>
</dbReference>
<evidence type="ECO:0000256" key="2">
    <source>
        <dbReference type="ARBA" id="ARBA00022723"/>
    </source>
</evidence>
<dbReference type="InterPro" id="IPR007219">
    <property type="entry name" value="XnlR_reg_dom"/>
</dbReference>
<dbReference type="SUPFAM" id="SSF57701">
    <property type="entry name" value="Zn2/Cys6 DNA-binding domain"/>
    <property type="match status" value="1"/>
</dbReference>
<dbReference type="SMART" id="SM00066">
    <property type="entry name" value="GAL4"/>
    <property type="match status" value="1"/>
</dbReference>
<dbReference type="PROSITE" id="PS50048">
    <property type="entry name" value="ZN2_CY6_FUNGAL_2"/>
    <property type="match status" value="1"/>
</dbReference>
<accession>A0AAD6Y382</accession>
<dbReference type="GO" id="GO:0000981">
    <property type="term" value="F:DNA-binding transcription factor activity, RNA polymerase II-specific"/>
    <property type="evidence" value="ECO:0007669"/>
    <property type="project" value="InterPro"/>
</dbReference>
<dbReference type="CDD" id="cd12148">
    <property type="entry name" value="fungal_TF_MHR"/>
    <property type="match status" value="1"/>
</dbReference>